<accession>A0A366SE98</accession>
<organism evidence="3 4">
    <name type="scientific">Enterococcus cecorum</name>
    <dbReference type="NCBI Taxonomy" id="44008"/>
    <lineage>
        <taxon>Bacteria</taxon>
        <taxon>Bacillati</taxon>
        <taxon>Bacillota</taxon>
        <taxon>Bacilli</taxon>
        <taxon>Lactobacillales</taxon>
        <taxon>Enterococcaceae</taxon>
        <taxon>Enterococcus</taxon>
    </lineage>
</organism>
<evidence type="ECO:0000259" key="1">
    <source>
        <dbReference type="Pfam" id="PF05913"/>
    </source>
</evidence>
<dbReference type="Pfam" id="PF19200">
    <property type="entry name" value="MupG_N"/>
    <property type="match status" value="1"/>
</dbReference>
<dbReference type="SUPFAM" id="SSF51445">
    <property type="entry name" value="(Trans)glycosidases"/>
    <property type="match status" value="1"/>
</dbReference>
<dbReference type="PANTHER" id="PTHR38435:SF1">
    <property type="entry name" value="DUF871 DOMAIN-CONTAINING PROTEIN"/>
    <property type="match status" value="1"/>
</dbReference>
<dbReference type="EMBL" id="LEOY01000017">
    <property type="protein sequence ID" value="RBR28093.1"/>
    <property type="molecule type" value="Genomic_DNA"/>
</dbReference>
<dbReference type="InterPro" id="IPR008589">
    <property type="entry name" value="MupG"/>
</dbReference>
<gene>
    <name evidence="3" type="ORF">EB18_01887</name>
</gene>
<dbReference type="InterPro" id="IPR013785">
    <property type="entry name" value="Aldolase_TIM"/>
</dbReference>
<feature type="domain" description="6-phospho-N-acetylmuramidase N-terminal" evidence="2">
    <location>
        <begin position="5"/>
        <end position="239"/>
    </location>
</feature>
<protein>
    <recommendedName>
        <fullName evidence="5">PTS-associated protein</fullName>
    </recommendedName>
</protein>
<feature type="domain" description="6-phospho-N-acetylmuramidase C-terminal" evidence="1">
    <location>
        <begin position="247"/>
        <end position="359"/>
    </location>
</feature>
<dbReference type="PANTHER" id="PTHR38435">
    <property type="match status" value="1"/>
</dbReference>
<dbReference type="AlphaFoldDB" id="A0A366SE98"/>
<dbReference type="RefSeq" id="WP_113784980.1">
    <property type="nucleotide sequence ID" value="NZ_KZ845745.1"/>
</dbReference>
<dbReference type="Gene3D" id="3.20.20.70">
    <property type="entry name" value="Aldolase class I"/>
    <property type="match status" value="1"/>
</dbReference>
<dbReference type="InterPro" id="IPR029000">
    <property type="entry name" value="Cyclophilin-like_dom_sf"/>
</dbReference>
<dbReference type="Gene3D" id="2.40.100.10">
    <property type="entry name" value="Cyclophilin-like"/>
    <property type="match status" value="1"/>
</dbReference>
<name>A0A366SE98_9ENTE</name>
<evidence type="ECO:0000313" key="3">
    <source>
        <dbReference type="EMBL" id="RBR28093.1"/>
    </source>
</evidence>
<dbReference type="Pfam" id="PF05913">
    <property type="entry name" value="MupG_C"/>
    <property type="match status" value="1"/>
</dbReference>
<evidence type="ECO:0000313" key="4">
    <source>
        <dbReference type="Proteomes" id="UP000252800"/>
    </source>
</evidence>
<evidence type="ECO:0000259" key="2">
    <source>
        <dbReference type="Pfam" id="PF19200"/>
    </source>
</evidence>
<dbReference type="InterPro" id="IPR043797">
    <property type="entry name" value="MupG_N"/>
</dbReference>
<dbReference type="SUPFAM" id="SSF50891">
    <property type="entry name" value="Cyclophilin-like"/>
    <property type="match status" value="1"/>
</dbReference>
<dbReference type="InterPro" id="IPR043894">
    <property type="entry name" value="MupG_C"/>
</dbReference>
<reference evidence="3 4" key="1">
    <citation type="submission" date="2015-06" db="EMBL/GenBank/DDBJ databases">
        <title>The Genome Sequence of Enterococcus cecorum 170AEA1.</title>
        <authorList>
            <consortium name="The Broad Institute Genomics Platform"/>
            <consortium name="The Broad Institute Genome Sequencing Center for Infectious Disease"/>
            <person name="Earl A.M."/>
            <person name="Van Tyne D."/>
            <person name="Lebreton F."/>
            <person name="Saavedra J.T."/>
            <person name="Gilmore M.S."/>
            <person name="Manson McGuire A."/>
            <person name="Clock S."/>
            <person name="Crupain M."/>
            <person name="Rangan U."/>
            <person name="Young S."/>
            <person name="Abouelleil A."/>
            <person name="Cao P."/>
            <person name="Chapman S.B."/>
            <person name="Griggs A."/>
            <person name="Priest M."/>
            <person name="Shea T."/>
            <person name="Wortman J."/>
            <person name="Nusbaum C."/>
            <person name="Birren B."/>
        </authorList>
    </citation>
    <scope>NUCLEOTIDE SEQUENCE [LARGE SCALE GENOMIC DNA]</scope>
    <source>
        <strain evidence="3 4">170AEA1</strain>
    </source>
</reference>
<dbReference type="Proteomes" id="UP000252800">
    <property type="component" value="Unassembled WGS sequence"/>
</dbReference>
<proteinExistence type="predicted"/>
<evidence type="ECO:0008006" key="5">
    <source>
        <dbReference type="Google" id="ProtNLM"/>
    </source>
</evidence>
<dbReference type="InterPro" id="IPR017853">
    <property type="entry name" value="GH"/>
</dbReference>
<comment type="caution">
    <text evidence="3">The sequence shown here is derived from an EMBL/GenBank/DDBJ whole genome shotgun (WGS) entry which is preliminary data.</text>
</comment>
<sequence>MYRELGISIYPNYSDLEEDLAYLKLAHQYGFSRLFISMLEINSDAEKLIEKFKQTIHYARELNFEVILDVSPRIFSVLGISYDDLTFFEQLGASGIRLDQGFDGNKEALLSFNEQALMIELNMSNDVKYLDNIVSYQPNLPFLYGCHNFYPQEGTGLPYDYFVKCSQRFKQYGLKTAAFITSPSGNVGPWPINDGLVTLEMCRKLPITTQAKILFYSGLVDTVIIGDAYASEAELKSLAELDRYRLTFDCVLDHHILPIERQIIDYSQHFRRGDINERVARSTQTRVLYKSEANPVRAYPHEFMIGDIIVGNEDFLQYKNELQIVLTPHRDARKNHVAHIVEEEQILLQFLHPWTKFKLNIVE</sequence>